<proteinExistence type="predicted"/>
<evidence type="ECO:0000313" key="2">
    <source>
        <dbReference type="EMBL" id="RIE11749.1"/>
    </source>
</evidence>
<gene>
    <name evidence="2" type="ORF">SMC3_08150</name>
</gene>
<evidence type="ECO:0000313" key="3">
    <source>
        <dbReference type="Proteomes" id="UP000266042"/>
    </source>
</evidence>
<comment type="caution">
    <text evidence="2">The sequence shown here is derived from an EMBL/GenBank/DDBJ whole genome shotgun (WGS) entry which is preliminary data.</text>
</comment>
<dbReference type="RefSeq" id="WP_119090012.1">
    <property type="nucleotide sequence ID" value="NZ_QXIW01000033.1"/>
</dbReference>
<dbReference type="Proteomes" id="UP000266042">
    <property type="component" value="Unassembled WGS sequence"/>
</dbReference>
<dbReference type="AlphaFoldDB" id="A0A398DDN0"/>
<dbReference type="EMBL" id="QXIW01000033">
    <property type="protein sequence ID" value="RIE11749.1"/>
    <property type="molecule type" value="Genomic_DNA"/>
</dbReference>
<feature type="region of interest" description="Disordered" evidence="1">
    <location>
        <begin position="1"/>
        <end position="24"/>
    </location>
</feature>
<organism evidence="2 3">
    <name type="scientific">Candidatus Cryosericum hinesii</name>
    <dbReference type="NCBI Taxonomy" id="2290915"/>
    <lineage>
        <taxon>Bacteria</taxon>
        <taxon>Pseudomonadati</taxon>
        <taxon>Caldisericota/Cryosericota group</taxon>
        <taxon>Candidatus Cryosericota</taxon>
        <taxon>Candidatus Cryosericia</taxon>
        <taxon>Candidatus Cryosericales</taxon>
        <taxon>Candidatus Cryosericaceae</taxon>
        <taxon>Candidatus Cryosericum</taxon>
    </lineage>
</organism>
<evidence type="ECO:0000256" key="1">
    <source>
        <dbReference type="SAM" id="MobiDB-lite"/>
    </source>
</evidence>
<sequence length="163" mass="18156">METKMAAVSTPTEEFGVDTETTEDSVPMLDLCPPMGTLRGESVTVKAVKFLGHGATVSRDLMRSSMDRFDHTSSVFSSSVVEEFEGWTKDDVQQGLKRQSDEGSLVFYLSRLETIWRELDIEMVLDGTAIVIDESVPFQALHFDRGECQQDLGLEIVRSGRAE</sequence>
<reference evidence="2 3" key="1">
    <citation type="submission" date="2018-09" db="EMBL/GenBank/DDBJ databases">
        <title>Discovery and Ecogenomic Context for Candidatus Cryosericales, a Global Caldiserica Order Active in Thawing Permafrost.</title>
        <authorList>
            <person name="Martinez M.A."/>
            <person name="Woodcroft B.J."/>
            <person name="Ignacio Espinoza J.C."/>
            <person name="Zayed A."/>
            <person name="Singleton C.M."/>
            <person name="Boyd J."/>
            <person name="Li Y.-F."/>
            <person name="Purvine S."/>
            <person name="Maughan H."/>
            <person name="Hodgkins S.B."/>
            <person name="Anderson D."/>
            <person name="Sederholm M."/>
            <person name="Temperton B."/>
            <person name="Saleska S.R."/>
            <person name="Tyson G.W."/>
            <person name="Rich V.I."/>
        </authorList>
    </citation>
    <scope>NUCLEOTIDE SEQUENCE [LARGE SCALE GENOMIC DNA]</scope>
    <source>
        <strain evidence="2 3">SMC3</strain>
    </source>
</reference>
<accession>A0A398DDN0</accession>
<protein>
    <submittedName>
        <fullName evidence="2">Uncharacterized protein</fullName>
    </submittedName>
</protein>
<name>A0A398DDN0_9BACT</name>